<dbReference type="Proteomes" id="UP001204320">
    <property type="component" value="Unassembled WGS sequence"/>
</dbReference>
<proteinExistence type="predicted"/>
<feature type="domain" description="Mannosyl-glycoprotein endo-beta-N-acetylglucosamidase-like" evidence="2">
    <location>
        <begin position="233"/>
        <end position="347"/>
    </location>
</feature>
<feature type="signal peptide" evidence="1">
    <location>
        <begin position="1"/>
        <end position="32"/>
    </location>
</feature>
<comment type="caution">
    <text evidence="4">The sequence shown here is derived from an EMBL/GenBank/DDBJ whole genome shotgun (WGS) entry which is preliminary data.</text>
</comment>
<dbReference type="Pfam" id="PF18885">
    <property type="entry name" value="DUF5648"/>
    <property type="match status" value="1"/>
</dbReference>
<keyword evidence="1" id="KW-0732">Signal</keyword>
<evidence type="ECO:0000259" key="3">
    <source>
        <dbReference type="Pfam" id="PF18885"/>
    </source>
</evidence>
<evidence type="ECO:0000259" key="2">
    <source>
        <dbReference type="Pfam" id="PF01832"/>
    </source>
</evidence>
<dbReference type="InterPro" id="IPR002901">
    <property type="entry name" value="MGlyc_endo_b_GlcNAc-like_dom"/>
</dbReference>
<organism evidence="4 5">
    <name type="scientific">Tractidigestivibacter montrealensis</name>
    <dbReference type="NCBI Taxonomy" id="2972466"/>
    <lineage>
        <taxon>Bacteria</taxon>
        <taxon>Bacillati</taxon>
        <taxon>Actinomycetota</taxon>
        <taxon>Coriobacteriia</taxon>
        <taxon>Coriobacteriales</taxon>
        <taxon>Atopobiaceae</taxon>
        <taxon>Tractidigestivibacter</taxon>
    </lineage>
</organism>
<name>A0ABT1Z9X4_9ACTN</name>
<reference evidence="4 5" key="1">
    <citation type="submission" date="2022-08" db="EMBL/GenBank/DDBJ databases">
        <title>Tractidigestivibacter montrealensis type strain KD21.</title>
        <authorList>
            <person name="Diop K."/>
            <person name="Richard C."/>
            <person name="Routy B."/>
        </authorList>
    </citation>
    <scope>NUCLEOTIDE SEQUENCE [LARGE SCALE GENOMIC DNA]</scope>
    <source>
        <strain evidence="4 5">KD21</strain>
    </source>
</reference>
<dbReference type="EMBL" id="JANSKA010000005">
    <property type="protein sequence ID" value="MCR9037010.1"/>
    <property type="molecule type" value="Genomic_DNA"/>
</dbReference>
<evidence type="ECO:0000256" key="1">
    <source>
        <dbReference type="SAM" id="SignalP"/>
    </source>
</evidence>
<evidence type="ECO:0000313" key="5">
    <source>
        <dbReference type="Proteomes" id="UP001204320"/>
    </source>
</evidence>
<feature type="domain" description="DUF5648" evidence="3">
    <location>
        <begin position="40"/>
        <end position="171"/>
    </location>
</feature>
<gene>
    <name evidence="4" type="ORF">NVS32_08640</name>
</gene>
<feature type="chain" id="PRO_5046546593" evidence="1">
    <location>
        <begin position="33"/>
        <end position="351"/>
    </location>
</feature>
<sequence length="351" mass="37987">MTRHNAFQKLLPLVAGLVAAAVLSFGVAPAFAQGNVQAVAMYRLYNPYTGEHLYTSSASELSSLDRAGWRYEGIGWYAPLESSAPVYRLYNPYSGDHHYTTSLDEYNSLVSLGWSGEGVGWYSDDAQGVPLYRQFNPYEKIGTHNYTTSSAENDYLVSLGWHAEGTAWYGLDPSSVGSVVNGTPFMGTSEHSREQVKANLTAALKARGRDFPSDVYAQYGASNVDEFVDRLFEAAEAEGVRADVIYAQSMVETGYLGFGGAVKPEYCNFSGLGATDSGGEPNRFSSVYEGFLAQAQHLRAYAGYAPLSSIIVDQRYGTWLFGRATTVEGLSGTWASGTGYGASILAILYGI</sequence>
<accession>A0ABT1Z9X4</accession>
<protein>
    <submittedName>
        <fullName evidence="4">Glucosaminidase domain-containing protein</fullName>
    </submittedName>
</protein>
<evidence type="ECO:0000313" key="4">
    <source>
        <dbReference type="EMBL" id="MCR9037010.1"/>
    </source>
</evidence>
<dbReference type="RefSeq" id="WP_258499443.1">
    <property type="nucleotide sequence ID" value="NZ_JANSKA010000005.1"/>
</dbReference>
<dbReference type="Pfam" id="PF01832">
    <property type="entry name" value="Glucosaminidase"/>
    <property type="match status" value="1"/>
</dbReference>
<keyword evidence="5" id="KW-1185">Reference proteome</keyword>
<dbReference type="InterPro" id="IPR043708">
    <property type="entry name" value="DUF5648"/>
</dbReference>